<accession>A0ABQ0E3S3</accession>
<evidence type="ECO:0000256" key="5">
    <source>
        <dbReference type="ARBA" id="ARBA00022692"/>
    </source>
</evidence>
<reference evidence="10 11" key="1">
    <citation type="journal article" date="2025" name="Int. J. Syst. Evol. Microbiol.">
        <title>Desulfovibrio falkowii sp. nov., Porphyromonas miyakawae sp. nov., Mediterraneibacter flintii sp. nov. and Owariibacterium komagatae gen. nov., sp. nov., isolated from human faeces.</title>
        <authorList>
            <person name="Hamaguchi T."/>
            <person name="Ohara M."/>
            <person name="Hisatomi A."/>
            <person name="Sekiguchi K."/>
            <person name="Takeda J.I."/>
            <person name="Ueyama J."/>
            <person name="Ito M."/>
            <person name="Nishiwaki H."/>
            <person name="Ogi T."/>
            <person name="Hirayama M."/>
            <person name="Ohkuma M."/>
            <person name="Sakamoto M."/>
            <person name="Ohno K."/>
        </authorList>
    </citation>
    <scope>NUCLEOTIDE SEQUENCE [LARGE SCALE GENOMIC DNA]</scope>
    <source>
        <strain evidence="10 11">13CB11C</strain>
    </source>
</reference>
<feature type="coiled-coil region" evidence="8">
    <location>
        <begin position="345"/>
        <end position="372"/>
    </location>
</feature>
<feature type="chain" id="PRO_5046769504" evidence="9">
    <location>
        <begin position="24"/>
        <end position="465"/>
    </location>
</feature>
<organism evidence="10 11">
    <name type="scientific">Porphyromonas miyakawae</name>
    <dbReference type="NCBI Taxonomy" id="3137470"/>
    <lineage>
        <taxon>Bacteria</taxon>
        <taxon>Pseudomonadati</taxon>
        <taxon>Bacteroidota</taxon>
        <taxon>Bacteroidia</taxon>
        <taxon>Bacteroidales</taxon>
        <taxon>Porphyromonadaceae</taxon>
        <taxon>Porphyromonas</taxon>
    </lineage>
</organism>
<evidence type="ECO:0000256" key="8">
    <source>
        <dbReference type="SAM" id="Coils"/>
    </source>
</evidence>
<evidence type="ECO:0000256" key="9">
    <source>
        <dbReference type="SAM" id="SignalP"/>
    </source>
</evidence>
<proteinExistence type="inferred from homology"/>
<protein>
    <submittedName>
        <fullName evidence="10">TolC family protein</fullName>
    </submittedName>
</protein>
<dbReference type="Gene3D" id="1.20.1600.10">
    <property type="entry name" value="Outer membrane efflux proteins (OEP)"/>
    <property type="match status" value="1"/>
</dbReference>
<feature type="signal peptide" evidence="9">
    <location>
        <begin position="1"/>
        <end position="23"/>
    </location>
</feature>
<keyword evidence="3" id="KW-0813">Transport</keyword>
<sequence>MSMRVKKIVLLSALILCCGGVSAQEAAQLDLEQCRTLALEHNRKVQMAQLDAVASDYLVKSAKTKYLPRIDFVGGWVNPGDRALQPFAFNFDVPGLLPQGLAMPMDFLSVAPEQIFTGGFVLRQPIFLGTKIVQANKIASSLSNIAHEEVILKQADVIGRVDTAYWRVISVQEKVQLAKAYKALLDRLANDLENIYQEGIITRNELLRVQVKQNEVALSLVKAENGLQLSRMALAQLLGMDEANLVLSSAVISEQELIPRLELLAEQKGDQRVEIAMLNDKLKSTQALKAMVKSQFLPNVFLTAGYVWATPNIYKGSQHNFGGDWAIGIGVRVPLFTWGDRIYQTRMAEQKVQQAKLELAEAQELIALQIKRDQFQYSEALKKIELTKLSVQQAAENLRVVQNTLDEGMKSTKDILEAQAMWERASSDNIDARIEAATALSELEKSTGALYQYIEQHNNSQQKQK</sequence>
<dbReference type="Proteomes" id="UP001628220">
    <property type="component" value="Unassembled WGS sequence"/>
</dbReference>
<evidence type="ECO:0000256" key="1">
    <source>
        <dbReference type="ARBA" id="ARBA00004442"/>
    </source>
</evidence>
<name>A0ABQ0E3S3_9PORP</name>
<comment type="similarity">
    <text evidence="2">Belongs to the outer membrane factor (OMF) (TC 1.B.17) family.</text>
</comment>
<keyword evidence="5" id="KW-0812">Transmembrane</keyword>
<evidence type="ECO:0000313" key="10">
    <source>
        <dbReference type="EMBL" id="GAB1252379.1"/>
    </source>
</evidence>
<evidence type="ECO:0000256" key="7">
    <source>
        <dbReference type="ARBA" id="ARBA00023237"/>
    </source>
</evidence>
<evidence type="ECO:0000313" key="11">
    <source>
        <dbReference type="Proteomes" id="UP001628220"/>
    </source>
</evidence>
<dbReference type="SUPFAM" id="SSF56954">
    <property type="entry name" value="Outer membrane efflux proteins (OEP)"/>
    <property type="match status" value="1"/>
</dbReference>
<keyword evidence="6" id="KW-0472">Membrane</keyword>
<dbReference type="EMBL" id="BAAFSF010000004">
    <property type="protein sequence ID" value="GAB1252379.1"/>
    <property type="molecule type" value="Genomic_DNA"/>
</dbReference>
<evidence type="ECO:0000256" key="6">
    <source>
        <dbReference type="ARBA" id="ARBA00023136"/>
    </source>
</evidence>
<keyword evidence="9" id="KW-0732">Signal</keyword>
<evidence type="ECO:0000256" key="3">
    <source>
        <dbReference type="ARBA" id="ARBA00022448"/>
    </source>
</evidence>
<keyword evidence="4" id="KW-1134">Transmembrane beta strand</keyword>
<comment type="subcellular location">
    <subcellularLocation>
        <location evidence="1">Cell outer membrane</location>
    </subcellularLocation>
</comment>
<dbReference type="PANTHER" id="PTHR30026:SF20">
    <property type="entry name" value="OUTER MEMBRANE PROTEIN TOLC"/>
    <property type="match status" value="1"/>
</dbReference>
<dbReference type="Pfam" id="PF02321">
    <property type="entry name" value="OEP"/>
    <property type="match status" value="2"/>
</dbReference>
<dbReference type="PANTHER" id="PTHR30026">
    <property type="entry name" value="OUTER MEMBRANE PROTEIN TOLC"/>
    <property type="match status" value="1"/>
</dbReference>
<gene>
    <name evidence="10" type="ORF">Tsumi_14850</name>
</gene>
<comment type="caution">
    <text evidence="10">The sequence shown here is derived from an EMBL/GenBank/DDBJ whole genome shotgun (WGS) entry which is preliminary data.</text>
</comment>
<dbReference type="InterPro" id="IPR003423">
    <property type="entry name" value="OMP_efflux"/>
</dbReference>
<dbReference type="InterPro" id="IPR051906">
    <property type="entry name" value="TolC-like"/>
</dbReference>
<evidence type="ECO:0000256" key="2">
    <source>
        <dbReference type="ARBA" id="ARBA00007613"/>
    </source>
</evidence>
<keyword evidence="8" id="KW-0175">Coiled coil</keyword>
<evidence type="ECO:0000256" key="4">
    <source>
        <dbReference type="ARBA" id="ARBA00022452"/>
    </source>
</evidence>
<keyword evidence="7" id="KW-0998">Cell outer membrane</keyword>
<keyword evidence="11" id="KW-1185">Reference proteome</keyword>